<sequence>MKNLQILTAFLFPVFLFSCSDTGQRIENADSVSEMATVDTAVWFDDDRVWENVDFEGPIREEPELAGADVTVRGNDTVTIYQANEDILFDLDKAQLRDAGVEKLQKIAENIKNTTNGLGKIRVMGFTDSLASKAYNRDLGRERAKAVEDWLTSNGGFDSNRIRVISKGEQNPVETNATAEGRQQNRRVEIVVVRMPQSS</sequence>
<dbReference type="PRINTS" id="PR01021">
    <property type="entry name" value="OMPADOMAIN"/>
</dbReference>
<evidence type="ECO:0000259" key="4">
    <source>
        <dbReference type="PROSITE" id="PS51123"/>
    </source>
</evidence>
<feature type="domain" description="OmpA-like" evidence="4">
    <location>
        <begin position="76"/>
        <end position="196"/>
    </location>
</feature>
<dbReference type="PANTHER" id="PTHR30329">
    <property type="entry name" value="STATOR ELEMENT OF FLAGELLAR MOTOR COMPLEX"/>
    <property type="match status" value="1"/>
</dbReference>
<accession>A0ABW2DRP8</accession>
<keyword evidence="2 3" id="KW-0472">Membrane</keyword>
<dbReference type="Pfam" id="PF00691">
    <property type="entry name" value="OmpA"/>
    <property type="match status" value="1"/>
</dbReference>
<dbReference type="PANTHER" id="PTHR30329:SF20">
    <property type="entry name" value="EXPORTED PROTEIN"/>
    <property type="match status" value="1"/>
</dbReference>
<evidence type="ECO:0000256" key="2">
    <source>
        <dbReference type="ARBA" id="ARBA00023136"/>
    </source>
</evidence>
<dbReference type="InterPro" id="IPR050330">
    <property type="entry name" value="Bact_OuterMem_StrucFunc"/>
</dbReference>
<dbReference type="PROSITE" id="PS51123">
    <property type="entry name" value="OMPA_2"/>
    <property type="match status" value="1"/>
</dbReference>
<evidence type="ECO:0000256" key="1">
    <source>
        <dbReference type="ARBA" id="ARBA00004442"/>
    </source>
</evidence>
<evidence type="ECO:0000256" key="3">
    <source>
        <dbReference type="PROSITE-ProRule" id="PRU00473"/>
    </source>
</evidence>
<keyword evidence="6" id="KW-1185">Reference proteome</keyword>
<dbReference type="EMBL" id="JBHSYQ010000008">
    <property type="protein sequence ID" value="MFC6998979.1"/>
    <property type="molecule type" value="Genomic_DNA"/>
</dbReference>
<comment type="subcellular location">
    <subcellularLocation>
        <location evidence="1">Cell outer membrane</location>
    </subcellularLocation>
</comment>
<organism evidence="5 6">
    <name type="scientific">Rufibacter roseus</name>
    <dbReference type="NCBI Taxonomy" id="1567108"/>
    <lineage>
        <taxon>Bacteria</taxon>
        <taxon>Pseudomonadati</taxon>
        <taxon>Bacteroidota</taxon>
        <taxon>Cytophagia</taxon>
        <taxon>Cytophagales</taxon>
        <taxon>Hymenobacteraceae</taxon>
        <taxon>Rufibacter</taxon>
    </lineage>
</organism>
<reference evidence="6" key="1">
    <citation type="journal article" date="2019" name="Int. J. Syst. Evol. Microbiol.">
        <title>The Global Catalogue of Microorganisms (GCM) 10K type strain sequencing project: providing services to taxonomists for standard genome sequencing and annotation.</title>
        <authorList>
            <consortium name="The Broad Institute Genomics Platform"/>
            <consortium name="The Broad Institute Genome Sequencing Center for Infectious Disease"/>
            <person name="Wu L."/>
            <person name="Ma J."/>
        </authorList>
    </citation>
    <scope>NUCLEOTIDE SEQUENCE [LARGE SCALE GENOMIC DNA]</scope>
    <source>
        <strain evidence="6">CGMCC 4.7393</strain>
    </source>
</reference>
<gene>
    <name evidence="5" type="ORF">ACFQHR_15175</name>
</gene>
<dbReference type="Gene3D" id="3.30.1330.60">
    <property type="entry name" value="OmpA-like domain"/>
    <property type="match status" value="1"/>
</dbReference>
<dbReference type="InterPro" id="IPR006664">
    <property type="entry name" value="OMP_bac"/>
</dbReference>
<dbReference type="RefSeq" id="WP_161486764.1">
    <property type="nucleotide sequence ID" value="NZ_JBHSYQ010000008.1"/>
</dbReference>
<dbReference type="Proteomes" id="UP001596405">
    <property type="component" value="Unassembled WGS sequence"/>
</dbReference>
<protein>
    <submittedName>
        <fullName evidence="5">OmpA family protein</fullName>
    </submittedName>
</protein>
<evidence type="ECO:0000313" key="5">
    <source>
        <dbReference type="EMBL" id="MFC6998979.1"/>
    </source>
</evidence>
<dbReference type="SUPFAM" id="SSF103088">
    <property type="entry name" value="OmpA-like"/>
    <property type="match status" value="1"/>
</dbReference>
<comment type="caution">
    <text evidence="5">The sequence shown here is derived from an EMBL/GenBank/DDBJ whole genome shotgun (WGS) entry which is preliminary data.</text>
</comment>
<dbReference type="InterPro" id="IPR006665">
    <property type="entry name" value="OmpA-like"/>
</dbReference>
<name>A0ABW2DRP8_9BACT</name>
<dbReference type="CDD" id="cd07185">
    <property type="entry name" value="OmpA_C-like"/>
    <property type="match status" value="1"/>
</dbReference>
<dbReference type="PROSITE" id="PS51257">
    <property type="entry name" value="PROKAR_LIPOPROTEIN"/>
    <property type="match status" value="1"/>
</dbReference>
<proteinExistence type="predicted"/>
<dbReference type="InterPro" id="IPR036737">
    <property type="entry name" value="OmpA-like_sf"/>
</dbReference>
<evidence type="ECO:0000313" key="6">
    <source>
        <dbReference type="Proteomes" id="UP001596405"/>
    </source>
</evidence>